<dbReference type="GO" id="GO:0005886">
    <property type="term" value="C:plasma membrane"/>
    <property type="evidence" value="ECO:0007669"/>
    <property type="project" value="UniProtKB-SubCell"/>
</dbReference>
<sequence>MPDGLLSSIYNYLIIYFVIFAISSISGMFSERVGIVNIGINGMMVIGAATYLVFTQQLYTWFGSKSIGTSPWWQIVGMLFAMICAALFSLLHGFATIKLKSDHTISGFSINLLAFGIALILLNIYGNNSKAPKMLVEELRWSVKDSKGFIWEIFSLKTFIVIAVIVVSSIMLYKTKWGLRFRSIGENPQAADVAGINVNSYKWQGVIISGALAGIAGSFFAHSFSAAFRGDVNGFGYLALAIMIMGQWNVGIIASISFVFALLYSFAYTTPNFYLNLKPLRDLFLVIPYFLTLIIVIATAKKSHAPAASGIAYDKSKR</sequence>
<evidence type="ECO:0000256" key="1">
    <source>
        <dbReference type="ARBA" id="ARBA00004651"/>
    </source>
</evidence>
<dbReference type="EMBL" id="LR214939">
    <property type="protein sequence ID" value="VEU56322.1"/>
    <property type="molecule type" value="Genomic_DNA"/>
</dbReference>
<feature type="transmembrane region" description="Helical" evidence="6">
    <location>
        <begin position="149"/>
        <end position="173"/>
    </location>
</feature>
<feature type="transmembrane region" description="Helical" evidence="6">
    <location>
        <begin position="35"/>
        <end position="54"/>
    </location>
</feature>
<accession>A0A448ZYI0</accession>
<protein>
    <submittedName>
        <fullName evidence="7">ABC-type uncharacterized transport system, permease component</fullName>
    </submittedName>
</protein>
<dbReference type="CDD" id="cd06580">
    <property type="entry name" value="TM_PBP1_transp_TpRbsC_like"/>
    <property type="match status" value="1"/>
</dbReference>
<evidence type="ECO:0000256" key="3">
    <source>
        <dbReference type="ARBA" id="ARBA00022692"/>
    </source>
</evidence>
<reference evidence="7" key="1">
    <citation type="submission" date="2019-01" db="EMBL/GenBank/DDBJ databases">
        <authorList>
            <consortium name="Pathogen Informatics"/>
        </authorList>
    </citation>
    <scope>NUCLEOTIDE SEQUENCE [LARGE SCALE GENOMIC DNA]</scope>
    <source>
        <strain evidence="7">NCTC10113</strain>
    </source>
</reference>
<feature type="transmembrane region" description="Helical" evidence="6">
    <location>
        <begin position="206"/>
        <end position="228"/>
    </location>
</feature>
<dbReference type="AlphaFoldDB" id="A0A448ZYI0"/>
<keyword evidence="3 6" id="KW-0812">Transmembrane</keyword>
<gene>
    <name evidence="7" type="ORF">NCTC10113_01226</name>
</gene>
<feature type="transmembrane region" description="Helical" evidence="6">
    <location>
        <begin position="75"/>
        <end position="95"/>
    </location>
</feature>
<evidence type="ECO:0000256" key="2">
    <source>
        <dbReference type="ARBA" id="ARBA00022475"/>
    </source>
</evidence>
<evidence type="ECO:0000256" key="5">
    <source>
        <dbReference type="ARBA" id="ARBA00023136"/>
    </source>
</evidence>
<evidence type="ECO:0000256" key="4">
    <source>
        <dbReference type="ARBA" id="ARBA00022989"/>
    </source>
</evidence>
<dbReference type="Pfam" id="PF02653">
    <property type="entry name" value="BPD_transp_2"/>
    <property type="match status" value="1"/>
</dbReference>
<evidence type="ECO:0000256" key="6">
    <source>
        <dbReference type="SAM" id="Phobius"/>
    </source>
</evidence>
<proteinExistence type="predicted"/>
<keyword evidence="4 6" id="KW-1133">Transmembrane helix</keyword>
<keyword evidence="5 6" id="KW-0472">Membrane</keyword>
<feature type="transmembrane region" description="Helical" evidence="6">
    <location>
        <begin position="9"/>
        <end position="29"/>
    </location>
</feature>
<feature type="transmembrane region" description="Helical" evidence="6">
    <location>
        <begin position="107"/>
        <end position="128"/>
    </location>
</feature>
<keyword evidence="2" id="KW-1003">Cell membrane</keyword>
<evidence type="ECO:0000313" key="7">
    <source>
        <dbReference type="EMBL" id="VEU56322.1"/>
    </source>
</evidence>
<geneLocation type="plasmid" evidence="7">
    <name>2</name>
</geneLocation>
<dbReference type="PANTHER" id="PTHR43370">
    <property type="entry name" value="SUGAR ABC TRANSPORTER INTEGRAL MEMBRANE PROTEIN-RELATED"/>
    <property type="match status" value="1"/>
</dbReference>
<comment type="subcellular location">
    <subcellularLocation>
        <location evidence="1">Cell membrane</location>
        <topology evidence="1">Multi-pass membrane protein</topology>
    </subcellularLocation>
</comment>
<name>A0A448ZYI0_METSV</name>
<dbReference type="GO" id="GO:0022857">
    <property type="term" value="F:transmembrane transporter activity"/>
    <property type="evidence" value="ECO:0007669"/>
    <property type="project" value="InterPro"/>
</dbReference>
<feature type="transmembrane region" description="Helical" evidence="6">
    <location>
        <begin position="235"/>
        <end position="263"/>
    </location>
</feature>
<dbReference type="PANTHER" id="PTHR43370:SF1">
    <property type="entry name" value="GUANOSINE ABC TRANSPORTER PERMEASE PROTEIN NUPQ"/>
    <property type="match status" value="1"/>
</dbReference>
<dbReference type="InterPro" id="IPR001851">
    <property type="entry name" value="ABC_transp_permease"/>
</dbReference>
<organism evidence="7">
    <name type="scientific">Metamycoplasma salivarium</name>
    <name type="common">Mycoplasma salivarium</name>
    <dbReference type="NCBI Taxonomy" id="2124"/>
    <lineage>
        <taxon>Bacteria</taxon>
        <taxon>Bacillati</taxon>
        <taxon>Mycoplasmatota</taxon>
        <taxon>Mycoplasmoidales</taxon>
        <taxon>Metamycoplasmataceae</taxon>
        <taxon>Metamycoplasma</taxon>
    </lineage>
</organism>
<keyword evidence="7" id="KW-0614">Plasmid</keyword>
<feature type="transmembrane region" description="Helical" evidence="6">
    <location>
        <begin position="283"/>
        <end position="300"/>
    </location>
</feature>
<dbReference type="RefSeq" id="WP_129619870.1">
    <property type="nucleotide sequence ID" value="NZ_LR214938.2"/>
</dbReference>